<feature type="compositionally biased region" description="Polar residues" evidence="1">
    <location>
        <begin position="97"/>
        <end position="106"/>
    </location>
</feature>
<dbReference type="Proteomes" id="UP000307440">
    <property type="component" value="Unassembled WGS sequence"/>
</dbReference>
<proteinExistence type="predicted"/>
<dbReference type="EMBL" id="ML210247">
    <property type="protein sequence ID" value="TFK22204.1"/>
    <property type="molecule type" value="Genomic_DNA"/>
</dbReference>
<gene>
    <name evidence="2" type="ORF">FA15DRAFT_47188</name>
</gene>
<feature type="compositionally biased region" description="Low complexity" evidence="1">
    <location>
        <begin position="10"/>
        <end position="28"/>
    </location>
</feature>
<evidence type="ECO:0000313" key="2">
    <source>
        <dbReference type="EMBL" id="TFK22204.1"/>
    </source>
</evidence>
<evidence type="ECO:0000313" key="3">
    <source>
        <dbReference type="Proteomes" id="UP000307440"/>
    </source>
</evidence>
<organism evidence="2 3">
    <name type="scientific">Coprinopsis marcescibilis</name>
    <name type="common">Agaric fungus</name>
    <name type="synonym">Psathyrella marcescibilis</name>
    <dbReference type="NCBI Taxonomy" id="230819"/>
    <lineage>
        <taxon>Eukaryota</taxon>
        <taxon>Fungi</taxon>
        <taxon>Dikarya</taxon>
        <taxon>Basidiomycota</taxon>
        <taxon>Agaricomycotina</taxon>
        <taxon>Agaricomycetes</taxon>
        <taxon>Agaricomycetidae</taxon>
        <taxon>Agaricales</taxon>
        <taxon>Agaricineae</taxon>
        <taxon>Psathyrellaceae</taxon>
        <taxon>Coprinopsis</taxon>
    </lineage>
</organism>
<evidence type="ECO:0000256" key="1">
    <source>
        <dbReference type="SAM" id="MobiDB-lite"/>
    </source>
</evidence>
<accession>A0A5C3KPB8</accession>
<feature type="region of interest" description="Disordered" evidence="1">
    <location>
        <begin position="1"/>
        <end position="107"/>
    </location>
</feature>
<name>A0A5C3KPB8_COPMA</name>
<sequence>MVRKTRSSARRATSPDSSPATPTTNASPVFSARNSIKEETPATSDQEDVQVVKRKLPMRVTSITKRPAESDSEAEGDSESSRAPKRRASSNRAYVEITNNGSNKGSKVNLFPYSICP</sequence>
<keyword evidence="3" id="KW-1185">Reference proteome</keyword>
<protein>
    <submittedName>
        <fullName evidence="2">Uncharacterized protein</fullName>
    </submittedName>
</protein>
<reference evidence="2 3" key="1">
    <citation type="journal article" date="2019" name="Nat. Ecol. Evol.">
        <title>Megaphylogeny resolves global patterns of mushroom evolution.</title>
        <authorList>
            <person name="Varga T."/>
            <person name="Krizsan K."/>
            <person name="Foldi C."/>
            <person name="Dima B."/>
            <person name="Sanchez-Garcia M."/>
            <person name="Sanchez-Ramirez S."/>
            <person name="Szollosi G.J."/>
            <person name="Szarkandi J.G."/>
            <person name="Papp V."/>
            <person name="Albert L."/>
            <person name="Andreopoulos W."/>
            <person name="Angelini C."/>
            <person name="Antonin V."/>
            <person name="Barry K.W."/>
            <person name="Bougher N.L."/>
            <person name="Buchanan P."/>
            <person name="Buyck B."/>
            <person name="Bense V."/>
            <person name="Catcheside P."/>
            <person name="Chovatia M."/>
            <person name="Cooper J."/>
            <person name="Damon W."/>
            <person name="Desjardin D."/>
            <person name="Finy P."/>
            <person name="Geml J."/>
            <person name="Haridas S."/>
            <person name="Hughes K."/>
            <person name="Justo A."/>
            <person name="Karasinski D."/>
            <person name="Kautmanova I."/>
            <person name="Kiss B."/>
            <person name="Kocsube S."/>
            <person name="Kotiranta H."/>
            <person name="LaButti K.M."/>
            <person name="Lechner B.E."/>
            <person name="Liimatainen K."/>
            <person name="Lipzen A."/>
            <person name="Lukacs Z."/>
            <person name="Mihaltcheva S."/>
            <person name="Morgado L.N."/>
            <person name="Niskanen T."/>
            <person name="Noordeloos M.E."/>
            <person name="Ohm R.A."/>
            <person name="Ortiz-Santana B."/>
            <person name="Ovrebo C."/>
            <person name="Racz N."/>
            <person name="Riley R."/>
            <person name="Savchenko A."/>
            <person name="Shiryaev A."/>
            <person name="Soop K."/>
            <person name="Spirin V."/>
            <person name="Szebenyi C."/>
            <person name="Tomsovsky M."/>
            <person name="Tulloss R.E."/>
            <person name="Uehling J."/>
            <person name="Grigoriev I.V."/>
            <person name="Vagvolgyi C."/>
            <person name="Papp T."/>
            <person name="Martin F.M."/>
            <person name="Miettinen O."/>
            <person name="Hibbett D.S."/>
            <person name="Nagy L.G."/>
        </authorList>
    </citation>
    <scope>NUCLEOTIDE SEQUENCE [LARGE SCALE GENOMIC DNA]</scope>
    <source>
        <strain evidence="2 3">CBS 121175</strain>
    </source>
</reference>
<dbReference type="AlphaFoldDB" id="A0A5C3KPB8"/>